<evidence type="ECO:0000256" key="7">
    <source>
        <dbReference type="ARBA" id="ARBA00022777"/>
    </source>
</evidence>
<dbReference type="SUPFAM" id="SSF52540">
    <property type="entry name" value="P-loop containing nucleoside triphosphate hydrolases"/>
    <property type="match status" value="1"/>
</dbReference>
<keyword evidence="4" id="KW-0028">Amino-acid biosynthesis</keyword>
<evidence type="ECO:0000313" key="11">
    <source>
        <dbReference type="EMBL" id="CAB4570450.1"/>
    </source>
</evidence>
<dbReference type="Gene3D" id="3.40.50.300">
    <property type="entry name" value="P-loop containing nucleotide triphosphate hydrolases"/>
    <property type="match status" value="1"/>
</dbReference>
<dbReference type="GO" id="GO:0009073">
    <property type="term" value="P:aromatic amino acid family biosynthetic process"/>
    <property type="evidence" value="ECO:0007669"/>
    <property type="project" value="UniProtKB-KW"/>
</dbReference>
<name>A0A6J6E1S2_9ZZZZ</name>
<evidence type="ECO:0000256" key="8">
    <source>
        <dbReference type="ARBA" id="ARBA00022840"/>
    </source>
</evidence>
<evidence type="ECO:0000256" key="2">
    <source>
        <dbReference type="ARBA" id="ARBA00006997"/>
    </source>
</evidence>
<dbReference type="PROSITE" id="PS01128">
    <property type="entry name" value="SHIKIMATE_KINASE"/>
    <property type="match status" value="1"/>
</dbReference>
<dbReference type="InterPro" id="IPR027417">
    <property type="entry name" value="P-loop_NTPase"/>
</dbReference>
<dbReference type="HAMAP" id="MF_00109">
    <property type="entry name" value="Shikimate_kinase"/>
    <property type="match status" value="1"/>
</dbReference>
<comment type="pathway">
    <text evidence="1">Metabolic intermediate biosynthesis; chorismate biosynthesis; chorismate from D-erythrose 4-phosphate and phosphoenolpyruvate: step 5/7.</text>
</comment>
<keyword evidence="5" id="KW-0808">Transferase</keyword>
<proteinExistence type="inferred from homology"/>
<evidence type="ECO:0000256" key="4">
    <source>
        <dbReference type="ARBA" id="ARBA00022605"/>
    </source>
</evidence>
<dbReference type="InterPro" id="IPR000623">
    <property type="entry name" value="Shikimate_kinase/TSH1"/>
</dbReference>
<dbReference type="CDD" id="cd00464">
    <property type="entry name" value="SK"/>
    <property type="match status" value="1"/>
</dbReference>
<evidence type="ECO:0000256" key="3">
    <source>
        <dbReference type="ARBA" id="ARBA00012154"/>
    </source>
</evidence>
<evidence type="ECO:0000256" key="10">
    <source>
        <dbReference type="ARBA" id="ARBA00048567"/>
    </source>
</evidence>
<comment type="similarity">
    <text evidence="2">Belongs to the shikimate kinase family.</text>
</comment>
<dbReference type="InterPro" id="IPR023000">
    <property type="entry name" value="Shikimate_kinase_CS"/>
</dbReference>
<dbReference type="EC" id="2.7.1.71" evidence="3"/>
<dbReference type="EMBL" id="CAEZTM010000024">
    <property type="protein sequence ID" value="CAB4570450.1"/>
    <property type="molecule type" value="Genomic_DNA"/>
</dbReference>
<dbReference type="PANTHER" id="PTHR21087">
    <property type="entry name" value="SHIKIMATE KINASE"/>
    <property type="match status" value="1"/>
</dbReference>
<dbReference type="GO" id="GO:0005829">
    <property type="term" value="C:cytosol"/>
    <property type="evidence" value="ECO:0007669"/>
    <property type="project" value="TreeGrafter"/>
</dbReference>
<keyword evidence="6" id="KW-0547">Nucleotide-binding</keyword>
<dbReference type="PANTHER" id="PTHR21087:SF16">
    <property type="entry name" value="SHIKIMATE KINASE 1, CHLOROPLASTIC"/>
    <property type="match status" value="1"/>
</dbReference>
<dbReference type="GO" id="GO:0009423">
    <property type="term" value="P:chorismate biosynthetic process"/>
    <property type="evidence" value="ECO:0007669"/>
    <property type="project" value="UniProtKB-UniPathway"/>
</dbReference>
<dbReference type="InterPro" id="IPR031322">
    <property type="entry name" value="Shikimate/glucono_kinase"/>
</dbReference>
<comment type="catalytic activity">
    <reaction evidence="10">
        <text>shikimate + ATP = 3-phosphoshikimate + ADP + H(+)</text>
        <dbReference type="Rhea" id="RHEA:13121"/>
        <dbReference type="ChEBI" id="CHEBI:15378"/>
        <dbReference type="ChEBI" id="CHEBI:30616"/>
        <dbReference type="ChEBI" id="CHEBI:36208"/>
        <dbReference type="ChEBI" id="CHEBI:145989"/>
        <dbReference type="ChEBI" id="CHEBI:456216"/>
        <dbReference type="EC" id="2.7.1.71"/>
    </reaction>
</comment>
<keyword evidence="7" id="KW-0418">Kinase</keyword>
<keyword evidence="9" id="KW-0057">Aromatic amino acid biosynthesis</keyword>
<dbReference type="UniPathway" id="UPA00053">
    <property type="reaction ID" value="UER00088"/>
</dbReference>
<dbReference type="PRINTS" id="PR01100">
    <property type="entry name" value="SHIKIMTKNASE"/>
</dbReference>
<keyword evidence="8" id="KW-0067">ATP-binding</keyword>
<dbReference type="AlphaFoldDB" id="A0A6J6E1S2"/>
<evidence type="ECO:0000256" key="9">
    <source>
        <dbReference type="ARBA" id="ARBA00023141"/>
    </source>
</evidence>
<protein>
    <recommendedName>
        <fullName evidence="3">shikimate kinase</fullName>
        <ecNumber evidence="3">2.7.1.71</ecNumber>
    </recommendedName>
</protein>
<sequence length="169" mass="17564">MAEAGPVVVLVGPPAAGKTRLGRRVARILGVDFLDTDAMVTSRYGPIPTLFATEGEASFREKERAAVTEALATSGVVALGGGAVINPDTRADLRAHRVALISISPEAVAPRLDSARRPLLAGGLESWVALVAARTGWYAEVVGATFDTSTTPLDTVAEDIVAWIKSEAA</sequence>
<dbReference type="Pfam" id="PF01202">
    <property type="entry name" value="SKI"/>
    <property type="match status" value="1"/>
</dbReference>
<gene>
    <name evidence="11" type="ORF">UFOPK1684_00672</name>
</gene>
<dbReference type="GO" id="GO:0004765">
    <property type="term" value="F:shikimate kinase activity"/>
    <property type="evidence" value="ECO:0007669"/>
    <property type="project" value="UniProtKB-EC"/>
</dbReference>
<evidence type="ECO:0000256" key="5">
    <source>
        <dbReference type="ARBA" id="ARBA00022679"/>
    </source>
</evidence>
<evidence type="ECO:0000256" key="6">
    <source>
        <dbReference type="ARBA" id="ARBA00022741"/>
    </source>
</evidence>
<reference evidence="11" key="1">
    <citation type="submission" date="2020-05" db="EMBL/GenBank/DDBJ databases">
        <authorList>
            <person name="Chiriac C."/>
            <person name="Salcher M."/>
            <person name="Ghai R."/>
            <person name="Kavagutti S V."/>
        </authorList>
    </citation>
    <scope>NUCLEOTIDE SEQUENCE</scope>
</reference>
<dbReference type="GO" id="GO:0008652">
    <property type="term" value="P:amino acid biosynthetic process"/>
    <property type="evidence" value="ECO:0007669"/>
    <property type="project" value="UniProtKB-KW"/>
</dbReference>
<accession>A0A6J6E1S2</accession>
<organism evidence="11">
    <name type="scientific">freshwater metagenome</name>
    <dbReference type="NCBI Taxonomy" id="449393"/>
    <lineage>
        <taxon>unclassified sequences</taxon>
        <taxon>metagenomes</taxon>
        <taxon>ecological metagenomes</taxon>
    </lineage>
</organism>
<evidence type="ECO:0000256" key="1">
    <source>
        <dbReference type="ARBA" id="ARBA00004842"/>
    </source>
</evidence>
<dbReference type="GO" id="GO:0005524">
    <property type="term" value="F:ATP binding"/>
    <property type="evidence" value="ECO:0007669"/>
    <property type="project" value="UniProtKB-KW"/>
</dbReference>